<keyword evidence="6" id="KW-1185">Reference proteome</keyword>
<evidence type="ECO:0000259" key="4">
    <source>
        <dbReference type="PROSITE" id="PS51782"/>
    </source>
</evidence>
<dbReference type="InterPro" id="IPR018392">
    <property type="entry name" value="LysM"/>
</dbReference>
<dbReference type="PANTHER" id="PTHR34700:SF4">
    <property type="entry name" value="PHAGE-LIKE ELEMENT PBSX PROTEIN XKDP"/>
    <property type="match status" value="1"/>
</dbReference>
<dbReference type="InterPro" id="IPR052196">
    <property type="entry name" value="Bact_Kbp"/>
</dbReference>
<feature type="domain" description="LysM" evidence="4">
    <location>
        <begin position="173"/>
        <end position="222"/>
    </location>
</feature>
<dbReference type="InterPro" id="IPR010618">
    <property type="entry name" value="RPF"/>
</dbReference>
<dbReference type="SUPFAM" id="SSF54106">
    <property type="entry name" value="LysM domain"/>
    <property type="match status" value="1"/>
</dbReference>
<dbReference type="CDD" id="cd13925">
    <property type="entry name" value="RPF"/>
    <property type="match status" value="1"/>
</dbReference>
<dbReference type="KEGG" id="sbat:G4Z16_24165"/>
<dbReference type="Pfam" id="PF01476">
    <property type="entry name" value="LysM"/>
    <property type="match status" value="1"/>
</dbReference>
<keyword evidence="2" id="KW-0378">Hydrolase</keyword>
<dbReference type="CDD" id="cd00118">
    <property type="entry name" value="LysM"/>
    <property type="match status" value="1"/>
</dbReference>
<evidence type="ECO:0000313" key="5">
    <source>
        <dbReference type="EMBL" id="QPP08991.1"/>
    </source>
</evidence>
<reference evidence="6" key="1">
    <citation type="submission" date="2020-02" db="EMBL/GenBank/DDBJ databases">
        <title>Streptomyces sp. ASO4wet.</title>
        <authorList>
            <person name="Risdian C."/>
            <person name="Landwehr W."/>
            <person name="Schupp P."/>
            <person name="Wink J."/>
        </authorList>
    </citation>
    <scope>NUCLEOTIDE SEQUENCE [LARGE SCALE GENOMIC DNA]</scope>
    <source>
        <strain evidence="6">ASO4wet</strain>
    </source>
</reference>
<feature type="region of interest" description="Disordered" evidence="3">
    <location>
        <begin position="110"/>
        <end position="179"/>
    </location>
</feature>
<evidence type="ECO:0000256" key="3">
    <source>
        <dbReference type="SAM" id="MobiDB-lite"/>
    </source>
</evidence>
<protein>
    <submittedName>
        <fullName evidence="5">Transglycosylase SLT domain-containing protein</fullName>
    </submittedName>
</protein>
<dbReference type="PROSITE" id="PS51782">
    <property type="entry name" value="LYSM"/>
    <property type="match status" value="1"/>
</dbReference>
<dbReference type="InterPro" id="IPR036779">
    <property type="entry name" value="LysM_dom_sf"/>
</dbReference>
<dbReference type="SUPFAM" id="SSF53955">
    <property type="entry name" value="Lysozyme-like"/>
    <property type="match status" value="2"/>
</dbReference>
<dbReference type="GO" id="GO:0016787">
    <property type="term" value="F:hydrolase activity"/>
    <property type="evidence" value="ECO:0007669"/>
    <property type="project" value="UniProtKB-KW"/>
</dbReference>
<name>A0A7T1T9P3_9ACTN</name>
<feature type="region of interest" description="Disordered" evidence="3">
    <location>
        <begin position="206"/>
        <end position="254"/>
    </location>
</feature>
<dbReference type="InterPro" id="IPR023346">
    <property type="entry name" value="Lysozyme-like_dom_sf"/>
</dbReference>
<evidence type="ECO:0000256" key="1">
    <source>
        <dbReference type="ARBA" id="ARBA00010830"/>
    </source>
</evidence>
<sequence>MSGRGRHRRQSNRRIPRGVSRTSLAITAGGAGIALPFIGSGTANAASVDTWDKVAQCESTGDWSINSGNGYYGGLQFSQSTWAANGGTEYAQRADQATKEEQIKVAEKVLDSQGPGAWPSCGAKAGLSADSAAPDLSGGSDKQAKAAAGEADKKAEKSKPKKAGKKDSPRSGEKYTVETGDTLSAIAREHDTKGGWQGLYKANRKTVGSDPDLIRPGQKLSLDGEARASRSQPQRSEKAPRAGATHSSGSKYGNNLDGWIRESLDIMKSKNIPGTYNGIKRNIMRESGGNPNAVNNWDINAQNGTPSKGLLQTIKPTFDSYHVEGTANNMTDPVANIVAACNYAAARYGSIDNVNGPY</sequence>
<comment type="similarity">
    <text evidence="1">Belongs to the transglycosylase family. Rpf subfamily.</text>
</comment>
<dbReference type="PANTHER" id="PTHR34700">
    <property type="entry name" value="POTASSIUM BINDING PROTEIN KBP"/>
    <property type="match status" value="1"/>
</dbReference>
<dbReference type="AlphaFoldDB" id="A0A7T1T9P3"/>
<dbReference type="SMART" id="SM00257">
    <property type="entry name" value="LysM"/>
    <property type="match status" value="1"/>
</dbReference>
<organism evidence="5 6">
    <name type="scientific">Streptomyces bathyalis</name>
    <dbReference type="NCBI Taxonomy" id="2710756"/>
    <lineage>
        <taxon>Bacteria</taxon>
        <taxon>Bacillati</taxon>
        <taxon>Actinomycetota</taxon>
        <taxon>Actinomycetes</taxon>
        <taxon>Kitasatosporales</taxon>
        <taxon>Streptomycetaceae</taxon>
        <taxon>Streptomyces</taxon>
    </lineage>
</organism>
<dbReference type="EMBL" id="CP048882">
    <property type="protein sequence ID" value="QPP08991.1"/>
    <property type="molecule type" value="Genomic_DNA"/>
</dbReference>
<accession>A0A7T1T9P3</accession>
<dbReference type="Gene3D" id="3.10.350.10">
    <property type="entry name" value="LysM domain"/>
    <property type="match status" value="1"/>
</dbReference>
<dbReference type="Pfam" id="PF01464">
    <property type="entry name" value="SLT"/>
    <property type="match status" value="1"/>
</dbReference>
<dbReference type="Gene3D" id="1.10.530.10">
    <property type="match status" value="2"/>
</dbReference>
<evidence type="ECO:0000256" key="2">
    <source>
        <dbReference type="ARBA" id="ARBA00022801"/>
    </source>
</evidence>
<feature type="compositionally biased region" description="Basic and acidic residues" evidence="3">
    <location>
        <begin position="165"/>
        <end position="176"/>
    </location>
</feature>
<dbReference type="InterPro" id="IPR008258">
    <property type="entry name" value="Transglycosylase_SLT_dom_1"/>
</dbReference>
<feature type="region of interest" description="Disordered" evidence="3">
    <location>
        <begin position="1"/>
        <end position="21"/>
    </location>
</feature>
<proteinExistence type="inferred from homology"/>
<dbReference type="Proteomes" id="UP000595046">
    <property type="component" value="Chromosome"/>
</dbReference>
<dbReference type="Pfam" id="PF06737">
    <property type="entry name" value="Transglycosylas"/>
    <property type="match status" value="1"/>
</dbReference>
<evidence type="ECO:0000313" key="6">
    <source>
        <dbReference type="Proteomes" id="UP000595046"/>
    </source>
</evidence>
<gene>
    <name evidence="5" type="ORF">G4Z16_24165</name>
</gene>
<feature type="compositionally biased region" description="Basic residues" evidence="3">
    <location>
        <begin position="1"/>
        <end position="16"/>
    </location>
</feature>